<dbReference type="Proteomes" id="UP000190476">
    <property type="component" value="Chromosome I"/>
</dbReference>
<proteinExistence type="predicted"/>
<name>A0A1U6IXW9_9CLOT</name>
<dbReference type="AlphaFoldDB" id="A0A1U6IXW9"/>
<gene>
    <name evidence="2" type="ORF">CCH01_03910</name>
</gene>
<feature type="transmembrane region" description="Helical" evidence="1">
    <location>
        <begin position="33"/>
        <end position="52"/>
    </location>
</feature>
<dbReference type="GeneID" id="66300757"/>
<feature type="transmembrane region" description="Helical" evidence="1">
    <location>
        <begin position="64"/>
        <end position="87"/>
    </location>
</feature>
<reference evidence="3" key="1">
    <citation type="submission" date="2017-03" db="EMBL/GenBank/DDBJ databases">
        <authorList>
            <person name="Falquet L."/>
            <person name="Falquet L."/>
        </authorList>
    </citation>
    <scope>NUCLEOTIDE SEQUENCE [LARGE SCALE GENOMIC DNA]</scope>
</reference>
<sequence length="127" mass="14528">MKISKGNKYLLTITILFCSFYTLMISPVKEDRLSMGFIVLFIPALTIFILLMENSKLKKVLLSILLVLTALFIIVVVYLIAISGNFYPINGDRFNFSMFLQVCLFTSPILICYILLLRSIFKEIVSI</sequence>
<keyword evidence="1" id="KW-1133">Transmembrane helix</keyword>
<organism evidence="2 3">
    <name type="scientific">Clostridium chauvoei JF4335</name>
    <dbReference type="NCBI Taxonomy" id="1351755"/>
    <lineage>
        <taxon>Bacteria</taxon>
        <taxon>Bacillati</taxon>
        <taxon>Bacillota</taxon>
        <taxon>Clostridia</taxon>
        <taxon>Eubacteriales</taxon>
        <taxon>Clostridiaceae</taxon>
        <taxon>Clostridium</taxon>
    </lineage>
</organism>
<feature type="transmembrane region" description="Helical" evidence="1">
    <location>
        <begin position="99"/>
        <end position="121"/>
    </location>
</feature>
<dbReference type="EMBL" id="LT799839">
    <property type="protein sequence ID" value="SLK12822.1"/>
    <property type="molecule type" value="Genomic_DNA"/>
</dbReference>
<evidence type="ECO:0000313" key="3">
    <source>
        <dbReference type="Proteomes" id="UP000190476"/>
    </source>
</evidence>
<protein>
    <submittedName>
        <fullName evidence="2">Uncharacterized protein</fullName>
    </submittedName>
</protein>
<evidence type="ECO:0000313" key="2">
    <source>
        <dbReference type="EMBL" id="SLK12822.1"/>
    </source>
</evidence>
<evidence type="ECO:0000256" key="1">
    <source>
        <dbReference type="SAM" id="Phobius"/>
    </source>
</evidence>
<keyword evidence="1" id="KW-0812">Transmembrane</keyword>
<accession>A0A1U6IXW9</accession>
<keyword evidence="3" id="KW-1185">Reference proteome</keyword>
<dbReference type="RefSeq" id="WP_079481079.1">
    <property type="nucleotide sequence ID" value="NZ_CBML010000006.1"/>
</dbReference>
<keyword evidence="1" id="KW-0472">Membrane</keyword>
<feature type="transmembrane region" description="Helical" evidence="1">
    <location>
        <begin position="9"/>
        <end position="27"/>
    </location>
</feature>